<keyword evidence="10" id="KW-0961">Cell wall biogenesis/degradation</keyword>
<reference evidence="14" key="1">
    <citation type="journal article" date="2013" name="Stand. Genomic Sci.">
        <title>Genome sequence of the thermophilic fresh-water bacterium Spirochaeta caldaria type strain (H1(T)), reclassification of Spirochaeta caldaria, Spirochaeta stenostrepta, and Spirochaeta zuelzerae in the genus Treponema as Treponema caldaria comb. nov., Treponema stenostrepta comb. nov., and Treponema zuelzerae comb. nov., and emendation of the genus Treponema.</title>
        <authorList>
            <person name="Abt B."/>
            <person name="Goker M."/>
            <person name="Scheuner C."/>
            <person name="Han C."/>
            <person name="Lu M."/>
            <person name="Misra M."/>
            <person name="Lapidus A."/>
            <person name="Nolan M."/>
            <person name="Lucas S."/>
            <person name="Hammon N."/>
            <person name="Deshpande S."/>
            <person name="Cheng J.F."/>
            <person name="Tapia R."/>
            <person name="Goodwin L.A."/>
            <person name="Pitluck S."/>
            <person name="Liolios K."/>
            <person name="Pagani I."/>
            <person name="Ivanova N."/>
            <person name="Mavromatis K."/>
            <person name="Mikhailova N."/>
            <person name="Huntemann M."/>
            <person name="Pati A."/>
            <person name="Chen A."/>
            <person name="Palaniappan K."/>
            <person name="Land M."/>
            <person name="Hauser L."/>
            <person name="Jeffries C.D."/>
            <person name="Rohde M."/>
            <person name="Spring S."/>
            <person name="Gronow S."/>
            <person name="Detter J.C."/>
            <person name="Bristow J."/>
            <person name="Eisen J.A."/>
            <person name="Markowitz V."/>
            <person name="Hugenholtz P."/>
            <person name="Kyrpides N.C."/>
            <person name="Woyke T."/>
            <person name="Klenk H.P."/>
        </authorList>
    </citation>
    <scope>NUCLEOTIDE SEQUENCE</scope>
    <source>
        <strain evidence="14">ATCC 51460 / DSM 7334 / H1</strain>
    </source>
</reference>
<dbReference type="InterPro" id="IPR023346">
    <property type="entry name" value="Lysozyme-like_dom_sf"/>
</dbReference>
<feature type="domain" description="Glycosyl transferase family 51" evidence="12">
    <location>
        <begin position="94"/>
        <end position="259"/>
    </location>
</feature>
<evidence type="ECO:0000256" key="5">
    <source>
        <dbReference type="ARBA" id="ARBA00022692"/>
    </source>
</evidence>
<proteinExistence type="predicted"/>
<evidence type="ECO:0000256" key="8">
    <source>
        <dbReference type="ARBA" id="ARBA00022989"/>
    </source>
</evidence>
<dbReference type="InterPro" id="IPR011812">
    <property type="entry name" value="Pep_trsgly"/>
</dbReference>
<evidence type="ECO:0000256" key="3">
    <source>
        <dbReference type="ARBA" id="ARBA00022676"/>
    </source>
</evidence>
<keyword evidence="8 11" id="KW-1133">Transmembrane helix</keyword>
<name>F8F174_GRAC1</name>
<keyword evidence="2" id="KW-0997">Cell inner membrane</keyword>
<evidence type="ECO:0000256" key="7">
    <source>
        <dbReference type="ARBA" id="ARBA00022984"/>
    </source>
</evidence>
<dbReference type="InterPro" id="IPR036950">
    <property type="entry name" value="PBP_transglycosylase"/>
</dbReference>
<evidence type="ECO:0000256" key="4">
    <source>
        <dbReference type="ARBA" id="ARBA00022679"/>
    </source>
</evidence>
<dbReference type="Gene3D" id="1.10.3810.10">
    <property type="entry name" value="Biosynthetic peptidoglycan transglycosylase-like"/>
    <property type="match status" value="1"/>
</dbReference>
<keyword evidence="6" id="KW-0133">Cell shape</keyword>
<dbReference type="GO" id="GO:0071555">
    <property type="term" value="P:cell wall organization"/>
    <property type="evidence" value="ECO:0007669"/>
    <property type="project" value="UniProtKB-KW"/>
</dbReference>
<dbReference type="GO" id="GO:0008360">
    <property type="term" value="P:regulation of cell shape"/>
    <property type="evidence" value="ECO:0007669"/>
    <property type="project" value="UniProtKB-KW"/>
</dbReference>
<evidence type="ECO:0000256" key="1">
    <source>
        <dbReference type="ARBA" id="ARBA00022475"/>
    </source>
</evidence>
<evidence type="ECO:0000256" key="9">
    <source>
        <dbReference type="ARBA" id="ARBA00023136"/>
    </source>
</evidence>
<keyword evidence="5 11" id="KW-0812">Transmembrane</keyword>
<evidence type="ECO:0000256" key="6">
    <source>
        <dbReference type="ARBA" id="ARBA00022960"/>
    </source>
</evidence>
<keyword evidence="1" id="KW-1003">Cell membrane</keyword>
<dbReference type="GO" id="GO:0016763">
    <property type="term" value="F:pentosyltransferase activity"/>
    <property type="evidence" value="ECO:0007669"/>
    <property type="project" value="InterPro"/>
</dbReference>
<dbReference type="GO" id="GO:0016020">
    <property type="term" value="C:membrane"/>
    <property type="evidence" value="ECO:0007669"/>
    <property type="project" value="InterPro"/>
</dbReference>
<evidence type="ECO:0000313" key="13">
    <source>
        <dbReference type="EMBL" id="AEJ20864.1"/>
    </source>
</evidence>
<dbReference type="eggNOG" id="COG0744">
    <property type="taxonomic scope" value="Bacteria"/>
</dbReference>
<dbReference type="Proteomes" id="UP000000503">
    <property type="component" value="Chromosome"/>
</dbReference>
<organism evidence="13 14">
    <name type="scientific">Gracilinema caldarium (strain ATCC 51460 / DSM 7334 / H1)</name>
    <name type="common">Treponema caldarium</name>
    <dbReference type="NCBI Taxonomy" id="744872"/>
    <lineage>
        <taxon>Bacteria</taxon>
        <taxon>Pseudomonadati</taxon>
        <taxon>Spirochaetota</taxon>
        <taxon>Spirochaetia</taxon>
        <taxon>Spirochaetales</taxon>
        <taxon>Breznakiellaceae</taxon>
        <taxon>Gracilinema</taxon>
    </lineage>
</organism>
<dbReference type="OrthoDB" id="343702at2"/>
<keyword evidence="7" id="KW-0573">Peptidoglycan synthesis</keyword>
<dbReference type="RefSeq" id="WP_013970142.1">
    <property type="nucleotide sequence ID" value="NC_015732.1"/>
</dbReference>
<dbReference type="GO" id="GO:0009274">
    <property type="term" value="C:peptidoglycan-based cell wall"/>
    <property type="evidence" value="ECO:0007669"/>
    <property type="project" value="InterPro"/>
</dbReference>
<evidence type="ECO:0000256" key="11">
    <source>
        <dbReference type="SAM" id="Phobius"/>
    </source>
</evidence>
<dbReference type="GO" id="GO:0009252">
    <property type="term" value="P:peptidoglycan biosynthetic process"/>
    <property type="evidence" value="ECO:0007669"/>
    <property type="project" value="UniProtKB-KW"/>
</dbReference>
<dbReference type="InterPro" id="IPR001264">
    <property type="entry name" value="Glyco_trans_51"/>
</dbReference>
<accession>F8F174</accession>
<keyword evidence="14" id="KW-1185">Reference proteome</keyword>
<keyword evidence="9 11" id="KW-0472">Membrane</keyword>
<dbReference type="PANTHER" id="PTHR30400">
    <property type="entry name" value="MONOFUNCTIONAL BIOSYNTHETIC PEPTIDOGLYCAN TRANSGLYCOSYLASE"/>
    <property type="match status" value="1"/>
</dbReference>
<dbReference type="SUPFAM" id="SSF53955">
    <property type="entry name" value="Lysozyme-like"/>
    <property type="match status" value="1"/>
</dbReference>
<evidence type="ECO:0000259" key="12">
    <source>
        <dbReference type="Pfam" id="PF00912"/>
    </source>
</evidence>
<dbReference type="Pfam" id="PF00912">
    <property type="entry name" value="Transgly"/>
    <property type="match status" value="1"/>
</dbReference>
<keyword evidence="3" id="KW-0328">Glycosyltransferase</keyword>
<gene>
    <name evidence="13" type="ordered locus">Spica_2768</name>
</gene>
<protein>
    <submittedName>
        <fullName evidence="13">Glycosyl transferase family 51</fullName>
    </submittedName>
</protein>
<dbReference type="AlphaFoldDB" id="F8F174"/>
<dbReference type="HOGENOM" id="CLU_006354_1_1_12"/>
<dbReference type="PANTHER" id="PTHR30400:SF0">
    <property type="entry name" value="BIOSYNTHETIC PEPTIDOGLYCAN TRANSGLYCOSYLASE"/>
    <property type="match status" value="1"/>
</dbReference>
<dbReference type="STRING" id="744872.Spica_2768"/>
<dbReference type="KEGG" id="scd:Spica_2768"/>
<evidence type="ECO:0000256" key="10">
    <source>
        <dbReference type="ARBA" id="ARBA00023316"/>
    </source>
</evidence>
<evidence type="ECO:0000256" key="2">
    <source>
        <dbReference type="ARBA" id="ARBA00022519"/>
    </source>
</evidence>
<dbReference type="EMBL" id="CP002868">
    <property type="protein sequence ID" value="AEJ20864.1"/>
    <property type="molecule type" value="Genomic_DNA"/>
</dbReference>
<sequence>MPRKKNTVPVVHYDPETELSIISDCLKIKLSQKKSSSPQKSLIIFITSILKGLAWLHLVFILTTSFCLFLFKYINPGVTTLMLYRKYLYNYKIQAPRYIPLEKIPKTIQTMTIKVEDGDFYKHHGIIPAAIKNAWKLNQQFGEPVYGGSTITMQTARTIFLVPEKSYIRKYLEAIIALEMEAILGKKRILELYFNYAEWGKGIFGIETASRYYYKTGVRSISTDQAIRFVTILSSPLRYGPYNFQRNGILRSRYNYLVKRFAE</sequence>
<evidence type="ECO:0000313" key="14">
    <source>
        <dbReference type="Proteomes" id="UP000000503"/>
    </source>
</evidence>
<keyword evidence="4 13" id="KW-0808">Transferase</keyword>
<feature type="transmembrane region" description="Helical" evidence="11">
    <location>
        <begin position="42"/>
        <end position="71"/>
    </location>
</feature>